<dbReference type="AlphaFoldDB" id="A0A1N6YF03"/>
<keyword evidence="2" id="KW-1185">Reference proteome</keyword>
<dbReference type="RefSeq" id="WP_139337973.1">
    <property type="nucleotide sequence ID" value="NZ_FTNF01000006.1"/>
</dbReference>
<protein>
    <submittedName>
        <fullName evidence="1">Uncharacterized protein</fullName>
    </submittedName>
</protein>
<evidence type="ECO:0000313" key="2">
    <source>
        <dbReference type="Proteomes" id="UP000186004"/>
    </source>
</evidence>
<dbReference type="EMBL" id="FTNF01000006">
    <property type="protein sequence ID" value="SIR13202.1"/>
    <property type="molecule type" value="Genomic_DNA"/>
</dbReference>
<organism evidence="1 2">
    <name type="scientific">Micromonospora avicenniae</name>
    <dbReference type="NCBI Taxonomy" id="1198245"/>
    <lineage>
        <taxon>Bacteria</taxon>
        <taxon>Bacillati</taxon>
        <taxon>Actinomycetota</taxon>
        <taxon>Actinomycetes</taxon>
        <taxon>Micromonosporales</taxon>
        <taxon>Micromonosporaceae</taxon>
        <taxon>Micromonospora</taxon>
    </lineage>
</organism>
<evidence type="ECO:0000313" key="1">
    <source>
        <dbReference type="EMBL" id="SIR13202.1"/>
    </source>
</evidence>
<reference evidence="1 2" key="1">
    <citation type="submission" date="2017-01" db="EMBL/GenBank/DDBJ databases">
        <authorList>
            <person name="Mah S.A."/>
            <person name="Swanson W.J."/>
            <person name="Moy G.W."/>
            <person name="Vacquier V.D."/>
        </authorList>
    </citation>
    <scope>NUCLEOTIDE SEQUENCE [LARGE SCALE GENOMIC DNA]</scope>
    <source>
        <strain evidence="1 2">DSM 45758</strain>
    </source>
</reference>
<name>A0A1N6YF03_9ACTN</name>
<accession>A0A1N6YF03</accession>
<dbReference type="Proteomes" id="UP000186004">
    <property type="component" value="Unassembled WGS sequence"/>
</dbReference>
<gene>
    <name evidence="1" type="ORF">SAMN05444858_106282</name>
</gene>
<dbReference type="OrthoDB" id="3395587at2"/>
<proteinExistence type="predicted"/>
<sequence length="83" mass="9488">MDPETELAWLRERVKGLESSLLLARRELFDARSRLAIVARVVEDLDRVKRAPGVAFGAVRAAIHNRTENLRPPNRGRVYGRPR</sequence>